<name>A0AA39FJF9_9HYME</name>
<dbReference type="InterPro" id="IPR050266">
    <property type="entry name" value="AB_hydrolase_sf"/>
</dbReference>
<proteinExistence type="inferred from homology"/>
<dbReference type="AlphaFoldDB" id="A0AA39FJF9"/>
<feature type="domain" description="AB hydrolase-1" evidence="3">
    <location>
        <begin position="45"/>
        <end position="151"/>
    </location>
</feature>
<dbReference type="InterPro" id="IPR000073">
    <property type="entry name" value="AB_hydrolase_1"/>
</dbReference>
<comment type="similarity">
    <text evidence="1">Belongs to the AB hydrolase superfamily.</text>
</comment>
<evidence type="ECO:0000259" key="3">
    <source>
        <dbReference type="Pfam" id="PF00561"/>
    </source>
</evidence>
<evidence type="ECO:0000256" key="1">
    <source>
        <dbReference type="ARBA" id="ARBA00008645"/>
    </source>
</evidence>
<dbReference type="Gene3D" id="3.40.50.1820">
    <property type="entry name" value="alpha/beta hydrolase"/>
    <property type="match status" value="1"/>
</dbReference>
<evidence type="ECO:0000256" key="2">
    <source>
        <dbReference type="ARBA" id="ARBA00022801"/>
    </source>
</evidence>
<keyword evidence="5" id="KW-1185">Reference proteome</keyword>
<dbReference type="PANTHER" id="PTHR43798">
    <property type="entry name" value="MONOACYLGLYCEROL LIPASE"/>
    <property type="match status" value="1"/>
</dbReference>
<accession>A0AA39FJF9</accession>
<dbReference type="Proteomes" id="UP001168990">
    <property type="component" value="Unassembled WGS sequence"/>
</dbReference>
<dbReference type="PANTHER" id="PTHR43798:SF14">
    <property type="entry name" value="SERINE HYDROLASE-LIKE PROTEIN DDB_G0286239"/>
    <property type="match status" value="1"/>
</dbReference>
<dbReference type="InterPro" id="IPR029058">
    <property type="entry name" value="AB_hydrolase_fold"/>
</dbReference>
<dbReference type="EMBL" id="JAQQBS010000003">
    <property type="protein sequence ID" value="KAK0170658.1"/>
    <property type="molecule type" value="Genomic_DNA"/>
</dbReference>
<dbReference type="GO" id="GO:0016020">
    <property type="term" value="C:membrane"/>
    <property type="evidence" value="ECO:0007669"/>
    <property type="project" value="TreeGrafter"/>
</dbReference>
<dbReference type="PRINTS" id="PR00111">
    <property type="entry name" value="ABHYDROLASE"/>
</dbReference>
<reference evidence="4" key="1">
    <citation type="journal article" date="2023" name="bioRxiv">
        <title>Scaffold-level genome assemblies of two parasitoid biocontrol wasps reveal the parthenogenesis mechanism and an associated novel virus.</title>
        <authorList>
            <person name="Inwood S."/>
            <person name="Skelly J."/>
            <person name="Guhlin J."/>
            <person name="Harrop T."/>
            <person name="Goldson S."/>
            <person name="Dearden P."/>
        </authorList>
    </citation>
    <scope>NUCLEOTIDE SEQUENCE</scope>
    <source>
        <strain evidence="4">Irish</strain>
        <tissue evidence="4">Whole body</tissue>
    </source>
</reference>
<dbReference type="GO" id="GO:0016787">
    <property type="term" value="F:hydrolase activity"/>
    <property type="evidence" value="ECO:0007669"/>
    <property type="project" value="UniProtKB-KW"/>
</dbReference>
<reference evidence="4" key="2">
    <citation type="submission" date="2023-03" db="EMBL/GenBank/DDBJ databases">
        <authorList>
            <person name="Inwood S.N."/>
            <person name="Skelly J.G."/>
            <person name="Guhlin J."/>
            <person name="Harrop T.W.R."/>
            <person name="Goldson S.G."/>
            <person name="Dearden P.K."/>
        </authorList>
    </citation>
    <scope>NUCLEOTIDE SEQUENCE</scope>
    <source>
        <strain evidence="4">Irish</strain>
        <tissue evidence="4">Whole body</tissue>
    </source>
</reference>
<organism evidence="4 5">
    <name type="scientific">Microctonus aethiopoides</name>
    <dbReference type="NCBI Taxonomy" id="144406"/>
    <lineage>
        <taxon>Eukaryota</taxon>
        <taxon>Metazoa</taxon>
        <taxon>Ecdysozoa</taxon>
        <taxon>Arthropoda</taxon>
        <taxon>Hexapoda</taxon>
        <taxon>Insecta</taxon>
        <taxon>Pterygota</taxon>
        <taxon>Neoptera</taxon>
        <taxon>Endopterygota</taxon>
        <taxon>Hymenoptera</taxon>
        <taxon>Apocrita</taxon>
        <taxon>Ichneumonoidea</taxon>
        <taxon>Braconidae</taxon>
        <taxon>Euphorinae</taxon>
        <taxon>Microctonus</taxon>
    </lineage>
</organism>
<gene>
    <name evidence="4" type="ORF">PV328_008483</name>
</gene>
<comment type="caution">
    <text evidence="4">The sequence shown here is derived from an EMBL/GenBank/DDBJ whole genome shotgun (WGS) entry which is preliminary data.</text>
</comment>
<evidence type="ECO:0000313" key="5">
    <source>
        <dbReference type="Proteomes" id="UP001168990"/>
    </source>
</evidence>
<evidence type="ECO:0000313" key="4">
    <source>
        <dbReference type="EMBL" id="KAK0170658.1"/>
    </source>
</evidence>
<sequence length="312" mass="35522">MSCERIESIASTHNDDAKIEPEEIEIPVPWGHISGKWWGPKSIQPILTLHGRQDNAGSFDRIVSMISNNTAFLCLDLPGHGFSSHYPNGQYYFVYWDGVMMLRRVVRHFQWRKIKILGHSLGGAIGFLYAASYPDEVDSLMCLDIVSPTVKNIEKSVASTGDCIDKYLKYEKLTLDSVPCYNYDEMIDIVVDAYAGGITRESAEILMRRGMQPAPTFGKYYFSRDPRLKVSLLGMFSLDLTTAYAKQIKCKYLNIRAVPGLKFDHPEDYQFILDIIKSKAKQFEYHEVEGTHHVHLNEPEKIAPIIETFLGL</sequence>
<dbReference type="Pfam" id="PF00561">
    <property type="entry name" value="Abhydrolase_1"/>
    <property type="match status" value="1"/>
</dbReference>
<protein>
    <recommendedName>
        <fullName evidence="3">AB hydrolase-1 domain-containing protein</fullName>
    </recommendedName>
</protein>
<dbReference type="SUPFAM" id="SSF53474">
    <property type="entry name" value="alpha/beta-Hydrolases"/>
    <property type="match status" value="1"/>
</dbReference>
<keyword evidence="2" id="KW-0378">Hydrolase</keyword>